<reference evidence="11" key="1">
    <citation type="submission" date="2025-08" db="UniProtKB">
        <authorList>
            <consortium name="RefSeq"/>
        </authorList>
    </citation>
    <scope>IDENTIFICATION</scope>
</reference>
<dbReference type="Proteomes" id="UP000515156">
    <property type="component" value="Chromosome 12"/>
</dbReference>
<evidence type="ECO:0000256" key="1">
    <source>
        <dbReference type="ARBA" id="ARBA00004611"/>
    </source>
</evidence>
<dbReference type="OrthoDB" id="429119at2759"/>
<evidence type="ECO:0000256" key="2">
    <source>
        <dbReference type="ARBA" id="ARBA00006875"/>
    </source>
</evidence>
<keyword evidence="4" id="KW-0282">Flagellum</keyword>
<dbReference type="GeneID" id="115481871"/>
<accession>A0A6P7ZUQ0</accession>
<comment type="subunit">
    <text evidence="9">Microtubule inner protein component of sperm flagellar doublet microtubules.</text>
</comment>
<dbReference type="KEGG" id="muo:115481871"/>
<dbReference type="RefSeq" id="XP_030077174.1">
    <property type="nucleotide sequence ID" value="XM_030221314.1"/>
</dbReference>
<evidence type="ECO:0000256" key="3">
    <source>
        <dbReference type="ARBA" id="ARBA00022490"/>
    </source>
</evidence>
<keyword evidence="5" id="KW-0175">Coiled coil</keyword>
<name>A0A6P7ZUQ0_9AMPH</name>
<dbReference type="AlphaFoldDB" id="A0A6P7ZUQ0"/>
<keyword evidence="8" id="KW-0966">Cell projection</keyword>
<evidence type="ECO:0000256" key="5">
    <source>
        <dbReference type="ARBA" id="ARBA00023054"/>
    </source>
</evidence>
<keyword evidence="10" id="KW-1185">Reference proteome</keyword>
<comment type="similarity">
    <text evidence="2">Belongs to the RIB43A family.</text>
</comment>
<dbReference type="PANTHER" id="PTHR14517">
    <property type="entry name" value="RIB43A-RELATED"/>
    <property type="match status" value="1"/>
</dbReference>
<keyword evidence="3" id="KW-0963">Cytoplasm</keyword>
<protein>
    <submittedName>
        <fullName evidence="11">RIB43A-like with coiled-coils protein 2</fullName>
    </submittedName>
</protein>
<evidence type="ECO:0000313" key="11">
    <source>
        <dbReference type="RefSeq" id="XP_030077174.1"/>
    </source>
</evidence>
<evidence type="ECO:0000256" key="4">
    <source>
        <dbReference type="ARBA" id="ARBA00022846"/>
    </source>
</evidence>
<dbReference type="InParanoid" id="A0A6P7ZUQ0"/>
<evidence type="ECO:0000256" key="8">
    <source>
        <dbReference type="ARBA" id="ARBA00023273"/>
    </source>
</evidence>
<dbReference type="FunCoup" id="A0A6P7ZUQ0">
    <property type="interactions" value="239"/>
</dbReference>
<sequence length="379" mass="44876">MYKLDVPVDRKEAAVLERRRNAELQRQSRIFDCKIRTIGIDKDALDIQVNDRNIQKETEKRRHELYATQMVQNDKIACLLEDRQANDIRNLNKAMDEFRLCNQKPETRREFDLSDLEALKKSLPARLNDGDPRCTFSGLQKLLGEDLSQEQRKKSQQEQLREWSLQQQRDLAKTRADKKFADDLYNKNRIKLDERAMELQRMEKESRRAVCLATKDYNIAQVKELAEKKVLEKQQVEEDDKVEISNLLRGDFLSENPEQASSSFGPHRVITDRWKGMGEEELMKISDVQQQQVLEKMRLKEEEWQRDAQWNRERVQAARAMTLLERQQKRATREIRRAQDHANLELAEAQQARKLFDDNEVYSNAPSAQYFMQFNTTSR</sequence>
<evidence type="ECO:0000313" key="10">
    <source>
        <dbReference type="Proteomes" id="UP000515156"/>
    </source>
</evidence>
<dbReference type="Pfam" id="PF05914">
    <property type="entry name" value="RIB43A"/>
    <property type="match status" value="1"/>
</dbReference>
<evidence type="ECO:0000256" key="7">
    <source>
        <dbReference type="ARBA" id="ARBA00023212"/>
    </source>
</evidence>
<evidence type="ECO:0000256" key="9">
    <source>
        <dbReference type="ARBA" id="ARBA00046435"/>
    </source>
</evidence>
<dbReference type="PANTHER" id="PTHR14517:SF10">
    <property type="entry name" value="RIB43A-LIKE WITH COILED-COILS PROTEIN 2"/>
    <property type="match status" value="1"/>
</dbReference>
<dbReference type="InterPro" id="IPR008805">
    <property type="entry name" value="RIB43A"/>
</dbReference>
<organism evidence="10 11">
    <name type="scientific">Microcaecilia unicolor</name>
    <dbReference type="NCBI Taxonomy" id="1415580"/>
    <lineage>
        <taxon>Eukaryota</taxon>
        <taxon>Metazoa</taxon>
        <taxon>Chordata</taxon>
        <taxon>Craniata</taxon>
        <taxon>Vertebrata</taxon>
        <taxon>Euteleostomi</taxon>
        <taxon>Amphibia</taxon>
        <taxon>Gymnophiona</taxon>
        <taxon>Siphonopidae</taxon>
        <taxon>Microcaecilia</taxon>
    </lineage>
</organism>
<keyword evidence="6" id="KW-0969">Cilium</keyword>
<evidence type="ECO:0000256" key="6">
    <source>
        <dbReference type="ARBA" id="ARBA00023069"/>
    </source>
</evidence>
<comment type="subcellular location">
    <subcellularLocation>
        <location evidence="1">Cytoplasm</location>
        <location evidence="1">Cytoskeleton</location>
        <location evidence="1">Flagellum axoneme</location>
    </subcellularLocation>
</comment>
<keyword evidence="7" id="KW-0206">Cytoskeleton</keyword>
<proteinExistence type="inferred from homology"/>
<gene>
    <name evidence="11" type="primary">LOC115481871</name>
</gene>